<dbReference type="GO" id="GO:0055085">
    <property type="term" value="P:transmembrane transport"/>
    <property type="evidence" value="ECO:0007669"/>
    <property type="project" value="InterPro"/>
</dbReference>
<evidence type="ECO:0000256" key="5">
    <source>
        <dbReference type="ARBA" id="ARBA00022989"/>
    </source>
</evidence>
<dbReference type="Pfam" id="PF00528">
    <property type="entry name" value="BPD_transp_1"/>
    <property type="match status" value="1"/>
</dbReference>
<dbReference type="InterPro" id="IPR000515">
    <property type="entry name" value="MetI-like"/>
</dbReference>
<dbReference type="GO" id="GO:0005886">
    <property type="term" value="C:plasma membrane"/>
    <property type="evidence" value="ECO:0007669"/>
    <property type="project" value="UniProtKB-SubCell"/>
</dbReference>
<dbReference type="KEGG" id="ppsc:EHS13_35055"/>
<dbReference type="Gene3D" id="1.10.3720.10">
    <property type="entry name" value="MetI-like"/>
    <property type="match status" value="1"/>
</dbReference>
<dbReference type="AlphaFoldDB" id="A0A6B8RWE9"/>
<proteinExistence type="inferred from homology"/>
<evidence type="ECO:0000256" key="7">
    <source>
        <dbReference type="RuleBase" id="RU363032"/>
    </source>
</evidence>
<reference evidence="10" key="1">
    <citation type="submission" date="2018-11" db="EMBL/GenBank/DDBJ databases">
        <title>Complete genome sequence of Paenibacillus sp. ML311-T8.</title>
        <authorList>
            <person name="Nam Y.-D."/>
            <person name="Kang J."/>
            <person name="Chung W.-H."/>
            <person name="Park Y.S."/>
        </authorList>
    </citation>
    <scope>NUCLEOTIDE SEQUENCE [LARGE SCALE GENOMIC DNA]</scope>
    <source>
        <strain evidence="10">ML311-T8</strain>
    </source>
</reference>
<sequence>MTQKIRNTLTAYILLFPALLLFLVFVLIPFAYEFWISLHHWDGFGEMKYMGLHNYLALLKDAEFYLALKHNIYYAFGTVIGKVFFALVIALLLNGAFRGVVFFRTVFFMPAVMSFVAIGILWQWIYNPSFGMLDAALTHLGITKVPIQWLGQAKTALLSLMIVDIWRWTGYHMVLFLAGLQNIPRDLYEAAEVDGASPRQKLFYITLPQLKTITLLNITISAMGAFNVFDIIYVMTDGGPYNSTNVLLTYMYKQTFGASNDFGYGTTIAFALFLIILVITFIHLRIMEKDQRD</sequence>
<feature type="transmembrane region" description="Helical" evidence="7">
    <location>
        <begin position="12"/>
        <end position="32"/>
    </location>
</feature>
<keyword evidence="3" id="KW-1003">Cell membrane</keyword>
<feature type="transmembrane region" description="Helical" evidence="7">
    <location>
        <begin position="105"/>
        <end position="126"/>
    </location>
</feature>
<dbReference type="InterPro" id="IPR051393">
    <property type="entry name" value="ABC_transporter_permease"/>
</dbReference>
<evidence type="ECO:0000256" key="3">
    <source>
        <dbReference type="ARBA" id="ARBA00022475"/>
    </source>
</evidence>
<dbReference type="SUPFAM" id="SSF161098">
    <property type="entry name" value="MetI-like"/>
    <property type="match status" value="1"/>
</dbReference>
<feature type="transmembrane region" description="Helical" evidence="7">
    <location>
        <begin position="262"/>
        <end position="284"/>
    </location>
</feature>
<keyword evidence="2 7" id="KW-0813">Transport</keyword>
<protein>
    <submittedName>
        <fullName evidence="9">Sugar ABC transporter permease</fullName>
    </submittedName>
</protein>
<feature type="domain" description="ABC transmembrane type-1" evidence="8">
    <location>
        <begin position="68"/>
        <end position="283"/>
    </location>
</feature>
<evidence type="ECO:0000256" key="2">
    <source>
        <dbReference type="ARBA" id="ARBA00022448"/>
    </source>
</evidence>
<dbReference type="Proteomes" id="UP000426246">
    <property type="component" value="Chromosome"/>
</dbReference>
<evidence type="ECO:0000256" key="4">
    <source>
        <dbReference type="ARBA" id="ARBA00022692"/>
    </source>
</evidence>
<dbReference type="PANTHER" id="PTHR30193">
    <property type="entry name" value="ABC TRANSPORTER PERMEASE PROTEIN"/>
    <property type="match status" value="1"/>
</dbReference>
<accession>A0A6B8RWE9</accession>
<dbReference type="PANTHER" id="PTHR30193:SF37">
    <property type="entry name" value="INNER MEMBRANE ABC TRANSPORTER PERMEASE PROTEIN YCJO"/>
    <property type="match status" value="1"/>
</dbReference>
<keyword evidence="10" id="KW-1185">Reference proteome</keyword>
<gene>
    <name evidence="9" type="ORF">EHS13_35055</name>
</gene>
<keyword evidence="6 7" id="KW-0472">Membrane</keyword>
<dbReference type="OrthoDB" id="9809173at2"/>
<comment type="subcellular location">
    <subcellularLocation>
        <location evidence="1 7">Cell membrane</location>
        <topology evidence="1 7">Multi-pass membrane protein</topology>
    </subcellularLocation>
</comment>
<feature type="transmembrane region" description="Helical" evidence="7">
    <location>
        <begin position="72"/>
        <end position="93"/>
    </location>
</feature>
<feature type="transmembrane region" description="Helical" evidence="7">
    <location>
        <begin position="215"/>
        <end position="235"/>
    </location>
</feature>
<evidence type="ECO:0000256" key="1">
    <source>
        <dbReference type="ARBA" id="ARBA00004651"/>
    </source>
</evidence>
<dbReference type="InterPro" id="IPR035906">
    <property type="entry name" value="MetI-like_sf"/>
</dbReference>
<evidence type="ECO:0000256" key="6">
    <source>
        <dbReference type="ARBA" id="ARBA00023136"/>
    </source>
</evidence>
<dbReference type="PROSITE" id="PS50928">
    <property type="entry name" value="ABC_TM1"/>
    <property type="match status" value="1"/>
</dbReference>
<keyword evidence="4 7" id="KW-0812">Transmembrane</keyword>
<keyword evidence="5 7" id="KW-1133">Transmembrane helix</keyword>
<evidence type="ECO:0000259" key="8">
    <source>
        <dbReference type="PROSITE" id="PS50928"/>
    </source>
</evidence>
<dbReference type="EMBL" id="CP034235">
    <property type="protein sequence ID" value="QGQ99713.1"/>
    <property type="molecule type" value="Genomic_DNA"/>
</dbReference>
<name>A0A6B8RWE9_9BACL</name>
<evidence type="ECO:0000313" key="10">
    <source>
        <dbReference type="Proteomes" id="UP000426246"/>
    </source>
</evidence>
<dbReference type="CDD" id="cd06261">
    <property type="entry name" value="TM_PBP2"/>
    <property type="match status" value="1"/>
</dbReference>
<comment type="similarity">
    <text evidence="7">Belongs to the binding-protein-dependent transport system permease family.</text>
</comment>
<dbReference type="RefSeq" id="WP_155704876.1">
    <property type="nucleotide sequence ID" value="NZ_CP034235.1"/>
</dbReference>
<evidence type="ECO:0000313" key="9">
    <source>
        <dbReference type="EMBL" id="QGQ99713.1"/>
    </source>
</evidence>
<organism evidence="9 10">
    <name type="scientific">Paenibacillus psychroresistens</name>
    <dbReference type="NCBI Taxonomy" id="1778678"/>
    <lineage>
        <taxon>Bacteria</taxon>
        <taxon>Bacillati</taxon>
        <taxon>Bacillota</taxon>
        <taxon>Bacilli</taxon>
        <taxon>Bacillales</taxon>
        <taxon>Paenibacillaceae</taxon>
        <taxon>Paenibacillus</taxon>
    </lineage>
</organism>